<dbReference type="InterPro" id="IPR013216">
    <property type="entry name" value="Methyltransf_11"/>
</dbReference>
<gene>
    <name evidence="2" type="ORF">COY90_02285</name>
</gene>
<organism evidence="2 3">
    <name type="scientific">Candidatus Roizmanbacteria bacterium CG_4_10_14_0_8_um_filter_39_9</name>
    <dbReference type="NCBI Taxonomy" id="1974829"/>
    <lineage>
        <taxon>Bacteria</taxon>
        <taxon>Candidatus Roizmaniibacteriota</taxon>
    </lineage>
</organism>
<evidence type="ECO:0000313" key="3">
    <source>
        <dbReference type="Proteomes" id="UP000230108"/>
    </source>
</evidence>
<evidence type="ECO:0000313" key="2">
    <source>
        <dbReference type="EMBL" id="PIY69122.1"/>
    </source>
</evidence>
<dbReference type="CDD" id="cd02440">
    <property type="entry name" value="AdoMet_MTases"/>
    <property type="match status" value="1"/>
</dbReference>
<feature type="domain" description="Methyltransferase type 11" evidence="1">
    <location>
        <begin position="64"/>
        <end position="159"/>
    </location>
</feature>
<reference evidence="3" key="1">
    <citation type="submission" date="2017-09" db="EMBL/GenBank/DDBJ databases">
        <title>Depth-based differentiation of microbial function through sediment-hosted aquifers and enrichment of novel symbionts in the deep terrestrial subsurface.</title>
        <authorList>
            <person name="Probst A.J."/>
            <person name="Ladd B."/>
            <person name="Jarett J.K."/>
            <person name="Geller-Mcgrath D.E."/>
            <person name="Sieber C.M.K."/>
            <person name="Emerson J.B."/>
            <person name="Anantharaman K."/>
            <person name="Thomas B.C."/>
            <person name="Malmstrom R."/>
            <person name="Stieglmeier M."/>
            <person name="Klingl A."/>
            <person name="Woyke T."/>
            <person name="Ryan C.M."/>
            <person name="Banfield J.F."/>
        </authorList>
    </citation>
    <scope>NUCLEOTIDE SEQUENCE [LARGE SCALE GENOMIC DNA]</scope>
</reference>
<evidence type="ECO:0000259" key="1">
    <source>
        <dbReference type="Pfam" id="PF08241"/>
    </source>
</evidence>
<dbReference type="Gene3D" id="3.40.50.150">
    <property type="entry name" value="Vaccinia Virus protein VP39"/>
    <property type="match status" value="1"/>
</dbReference>
<dbReference type="Pfam" id="PF08241">
    <property type="entry name" value="Methyltransf_11"/>
    <property type="match status" value="1"/>
</dbReference>
<accession>A0A2M7QED4</accession>
<protein>
    <recommendedName>
        <fullName evidence="1">Methyltransferase type 11 domain-containing protein</fullName>
    </recommendedName>
</protein>
<sequence>MGRGREKEVKLNFLLYFHMQKLEENSIKQFDFWARFHQIFSIPFYFLSKEIAKIVNPTKGTSVLDIGCGWGLLLMELHNLSRGLKLYGIDISPNMVHVAKLKLAKIDDVEILEGSADNLPYKDNSFQYVTCILSFHHHPDSLRSLREMYRILKPNGKVFLLDPFKSGLIAKIMMVVNNIVFQEKDIRVYTKEGIQKLFEEAGFVNIQQRVRNTYHLLTIGEKARRSKLVASKEEELL</sequence>
<dbReference type="PANTHER" id="PTHR43591">
    <property type="entry name" value="METHYLTRANSFERASE"/>
    <property type="match status" value="1"/>
</dbReference>
<proteinExistence type="predicted"/>
<comment type="caution">
    <text evidence="2">The sequence shown here is derived from an EMBL/GenBank/DDBJ whole genome shotgun (WGS) entry which is preliminary data.</text>
</comment>
<dbReference type="AlphaFoldDB" id="A0A2M7QED4"/>
<dbReference type="GO" id="GO:0008757">
    <property type="term" value="F:S-adenosylmethionine-dependent methyltransferase activity"/>
    <property type="evidence" value="ECO:0007669"/>
    <property type="project" value="InterPro"/>
</dbReference>
<dbReference type="EMBL" id="PFLF01000050">
    <property type="protein sequence ID" value="PIY69122.1"/>
    <property type="molecule type" value="Genomic_DNA"/>
</dbReference>
<dbReference type="Proteomes" id="UP000230108">
    <property type="component" value="Unassembled WGS sequence"/>
</dbReference>
<dbReference type="InterPro" id="IPR029063">
    <property type="entry name" value="SAM-dependent_MTases_sf"/>
</dbReference>
<name>A0A2M7QED4_9BACT</name>
<dbReference type="SUPFAM" id="SSF53335">
    <property type="entry name" value="S-adenosyl-L-methionine-dependent methyltransferases"/>
    <property type="match status" value="1"/>
</dbReference>